<protein>
    <recommendedName>
        <fullName evidence="3">3-methyladenine DNA glycosylase</fullName>
    </recommendedName>
</protein>
<gene>
    <name evidence="1" type="ORF">BJY20_000629</name>
</gene>
<reference evidence="1 2" key="1">
    <citation type="submission" date="2020-07" db="EMBL/GenBank/DDBJ databases">
        <title>Sequencing the genomes of 1000 actinobacteria strains.</title>
        <authorList>
            <person name="Klenk H.-P."/>
        </authorList>
    </citation>
    <scope>NUCLEOTIDE SEQUENCE [LARGE SCALE GENOMIC DNA]</scope>
    <source>
        <strain evidence="1 2">DSM 26154</strain>
    </source>
</reference>
<evidence type="ECO:0008006" key="3">
    <source>
        <dbReference type="Google" id="ProtNLM"/>
    </source>
</evidence>
<dbReference type="RefSeq" id="WP_343062756.1">
    <property type="nucleotide sequence ID" value="NZ_JACCAE010000001.1"/>
</dbReference>
<evidence type="ECO:0000313" key="1">
    <source>
        <dbReference type="EMBL" id="NYF97237.1"/>
    </source>
</evidence>
<sequence length="311" mass="35280">MGTPGERTLPRQEWLALAREHRARVEYLVSGHRGRRRRGERHPIEDFLFEYYRHRPTHLRRWHPGAGMALADAVDVYGDRSGYVVDEEGTARLDVPSFVERRGRAIGFVHDLLDATLSRPATHDCFGLHEWAMVYRLAPGEQRHEQLPLRLSQAGTDAVVDGNRVRCSHFDAYRFFTPDAMGHNSLRPSREDQVAFEQPGCLHAGMDVYKWCFTLAPAVPSDLTLAAFELALQIRELDMAASPYDLTDFGIEPVAIETPAGKAEYVERQRGFTIRSNTLRRRLLDVLQDLTAAACPTVTSPTDRVGTWTDR</sequence>
<dbReference type="EMBL" id="JACCAE010000001">
    <property type="protein sequence ID" value="NYF97237.1"/>
    <property type="molecule type" value="Genomic_DNA"/>
</dbReference>
<proteinExistence type="predicted"/>
<dbReference type="AlphaFoldDB" id="A0A852VJF1"/>
<evidence type="ECO:0000313" key="2">
    <source>
        <dbReference type="Proteomes" id="UP000554054"/>
    </source>
</evidence>
<organism evidence="1 2">
    <name type="scientific">Janibacter cremeus</name>
    <dbReference type="NCBI Taxonomy" id="1285192"/>
    <lineage>
        <taxon>Bacteria</taxon>
        <taxon>Bacillati</taxon>
        <taxon>Actinomycetota</taxon>
        <taxon>Actinomycetes</taxon>
        <taxon>Micrococcales</taxon>
        <taxon>Intrasporangiaceae</taxon>
        <taxon>Janibacter</taxon>
    </lineage>
</organism>
<comment type="caution">
    <text evidence="1">The sequence shown here is derived from an EMBL/GenBank/DDBJ whole genome shotgun (WGS) entry which is preliminary data.</text>
</comment>
<accession>A0A852VJF1</accession>
<name>A0A852VJF1_9MICO</name>
<keyword evidence="2" id="KW-1185">Reference proteome</keyword>
<dbReference type="Proteomes" id="UP000554054">
    <property type="component" value="Unassembled WGS sequence"/>
</dbReference>